<evidence type="ECO:0000313" key="10">
    <source>
        <dbReference type="EMBL" id="EEW38068.1"/>
    </source>
</evidence>
<dbReference type="PANTHER" id="PTHR30614">
    <property type="entry name" value="MEMBRANE COMPONENT OF AMINO ACID ABC TRANSPORTER"/>
    <property type="match status" value="1"/>
</dbReference>
<dbReference type="NCBIfam" id="TIGR01726">
    <property type="entry name" value="HEQRo_perm_3TM"/>
    <property type="match status" value="1"/>
</dbReference>
<feature type="transmembrane region" description="Helical" evidence="8">
    <location>
        <begin position="56"/>
        <end position="80"/>
    </location>
</feature>
<dbReference type="PANTHER" id="PTHR30614:SF0">
    <property type="entry name" value="L-CYSTINE TRANSPORT SYSTEM PERMEASE PROTEIN TCYL"/>
    <property type="match status" value="1"/>
</dbReference>
<keyword evidence="3" id="KW-1003">Cell membrane</keyword>
<evidence type="ECO:0000256" key="8">
    <source>
        <dbReference type="RuleBase" id="RU363032"/>
    </source>
</evidence>
<keyword evidence="5" id="KW-0029">Amino-acid transport</keyword>
<feature type="transmembrane region" description="Helical" evidence="8">
    <location>
        <begin position="86"/>
        <end position="106"/>
    </location>
</feature>
<dbReference type="InterPro" id="IPR043429">
    <property type="entry name" value="ArtM/GltK/GlnP/TcyL/YhdX-like"/>
</dbReference>
<dbReference type="PROSITE" id="PS50928">
    <property type="entry name" value="ABC_TM1"/>
    <property type="match status" value="1"/>
</dbReference>
<evidence type="ECO:0000256" key="4">
    <source>
        <dbReference type="ARBA" id="ARBA00022692"/>
    </source>
</evidence>
<comment type="subcellular location">
    <subcellularLocation>
        <location evidence="1 8">Cell membrane</location>
        <topology evidence="1 8">Multi-pass membrane protein</topology>
    </subcellularLocation>
</comment>
<comment type="caution">
    <text evidence="10">The sequence shown here is derived from an EMBL/GenBank/DDBJ whole genome shotgun (WGS) entry which is preliminary data.</text>
</comment>
<dbReference type="GO" id="GO:0006865">
    <property type="term" value="P:amino acid transport"/>
    <property type="evidence" value="ECO:0007669"/>
    <property type="project" value="UniProtKB-KW"/>
</dbReference>
<protein>
    <submittedName>
        <fullName evidence="10">ABC transporter, permease protein</fullName>
    </submittedName>
</protein>
<accession>C8NEG7</accession>
<dbReference type="InterPro" id="IPR010065">
    <property type="entry name" value="AA_ABC_transptr_permease_3TM"/>
</dbReference>
<name>C8NEG7_9LACT</name>
<dbReference type="CDD" id="cd06261">
    <property type="entry name" value="TM_PBP2"/>
    <property type="match status" value="1"/>
</dbReference>
<dbReference type="HOGENOM" id="CLU_019602_1_0_9"/>
<proteinExistence type="inferred from homology"/>
<evidence type="ECO:0000256" key="3">
    <source>
        <dbReference type="ARBA" id="ARBA00022475"/>
    </source>
</evidence>
<organism evidence="10 11">
    <name type="scientific">Granulicatella adiacens ATCC 49175</name>
    <dbReference type="NCBI Taxonomy" id="638301"/>
    <lineage>
        <taxon>Bacteria</taxon>
        <taxon>Bacillati</taxon>
        <taxon>Bacillota</taxon>
        <taxon>Bacilli</taxon>
        <taxon>Lactobacillales</taxon>
        <taxon>Carnobacteriaceae</taxon>
        <taxon>Granulicatella</taxon>
    </lineage>
</organism>
<dbReference type="EMBL" id="ACKZ01000008">
    <property type="protein sequence ID" value="EEW38068.1"/>
    <property type="molecule type" value="Genomic_DNA"/>
</dbReference>
<dbReference type="Proteomes" id="UP000005926">
    <property type="component" value="Unassembled WGS sequence"/>
</dbReference>
<dbReference type="GO" id="GO:0022857">
    <property type="term" value="F:transmembrane transporter activity"/>
    <property type="evidence" value="ECO:0007669"/>
    <property type="project" value="InterPro"/>
</dbReference>
<dbReference type="Pfam" id="PF00528">
    <property type="entry name" value="BPD_transp_1"/>
    <property type="match status" value="1"/>
</dbReference>
<keyword evidence="6 8" id="KW-1133">Transmembrane helix</keyword>
<feature type="transmembrane region" description="Helical" evidence="8">
    <location>
        <begin position="15"/>
        <end position="44"/>
    </location>
</feature>
<keyword evidence="4 8" id="KW-0812">Transmembrane</keyword>
<dbReference type="SUPFAM" id="SSF161098">
    <property type="entry name" value="MetI-like"/>
    <property type="match status" value="1"/>
</dbReference>
<keyword evidence="7 8" id="KW-0472">Membrane</keyword>
<evidence type="ECO:0000256" key="5">
    <source>
        <dbReference type="ARBA" id="ARBA00022970"/>
    </source>
</evidence>
<dbReference type="InterPro" id="IPR000515">
    <property type="entry name" value="MetI-like"/>
</dbReference>
<dbReference type="GO" id="GO:0043190">
    <property type="term" value="C:ATP-binding cassette (ABC) transporter complex"/>
    <property type="evidence" value="ECO:0007669"/>
    <property type="project" value="InterPro"/>
</dbReference>
<dbReference type="eggNOG" id="COG0765">
    <property type="taxonomic scope" value="Bacteria"/>
</dbReference>
<feature type="domain" description="ABC transmembrane type-1" evidence="9">
    <location>
        <begin position="22"/>
        <end position="206"/>
    </location>
</feature>
<gene>
    <name evidence="10" type="ORF">HMPREF0444_0312</name>
</gene>
<dbReference type="InterPro" id="IPR035906">
    <property type="entry name" value="MetI-like_sf"/>
</dbReference>
<sequence>MLNKIFDISIAINNFWFILSGLGYTLGVALTSFVFGTILGFILVLMRRSRFRFLRWIATFHVSFMRGTPTLVFLFLLYFGLPFLKITLPALVCALLCFSIASSAYISEVLRSAMDAVDNGQWEAAMSLGMSYRQTLQKVIVPQAFRIAIPPLSNVLLDMIKGSSLVAMISLPDIFQNAKIVGGREQNYMTVYILVAIIYWIICLLFEQGQRYLENKMAL</sequence>
<feature type="transmembrane region" description="Helical" evidence="8">
    <location>
        <begin position="187"/>
        <end position="206"/>
    </location>
</feature>
<keyword evidence="2 8" id="KW-0813">Transport</keyword>
<evidence type="ECO:0000259" key="9">
    <source>
        <dbReference type="PROSITE" id="PS50928"/>
    </source>
</evidence>
<comment type="similarity">
    <text evidence="8">Belongs to the binding-protein-dependent transport system permease family.</text>
</comment>
<evidence type="ECO:0000256" key="2">
    <source>
        <dbReference type="ARBA" id="ARBA00022448"/>
    </source>
</evidence>
<dbReference type="FunFam" id="1.10.3720.10:FF:000033">
    <property type="entry name" value="Polar amino acid ABC transporter permease"/>
    <property type="match status" value="1"/>
</dbReference>
<reference evidence="10 11" key="1">
    <citation type="submission" date="2009-08" db="EMBL/GenBank/DDBJ databases">
        <authorList>
            <person name="Muzny D."/>
            <person name="Qin X."/>
            <person name="Deng J."/>
            <person name="Jiang H."/>
            <person name="Liu Y."/>
            <person name="Qu J."/>
            <person name="Song X.-Z."/>
            <person name="Zhang L."/>
            <person name="Thornton R."/>
            <person name="Coyle M."/>
            <person name="Francisco L."/>
            <person name="Jackson L."/>
            <person name="Javaid M."/>
            <person name="Korchina V."/>
            <person name="Kovar C."/>
            <person name="Mata R."/>
            <person name="Mathew T."/>
            <person name="Ngo R."/>
            <person name="Nguyen L."/>
            <person name="Nguyen N."/>
            <person name="Okwuonu G."/>
            <person name="Ongeri F."/>
            <person name="Pham C."/>
            <person name="Simmons D."/>
            <person name="Wilczek-Boney K."/>
            <person name="Hale W."/>
            <person name="Jakkamsetti A."/>
            <person name="Pham P."/>
            <person name="Ruth R."/>
            <person name="San Lucas F."/>
            <person name="Warren J."/>
            <person name="Zhang J."/>
            <person name="Zhao Z."/>
            <person name="Zhou C."/>
            <person name="Zhu D."/>
            <person name="Lee S."/>
            <person name="Bess C."/>
            <person name="Blankenburg K."/>
            <person name="Forbes L."/>
            <person name="Fu Q."/>
            <person name="Gubbala S."/>
            <person name="Hirani K."/>
            <person name="Jayaseelan J.C."/>
            <person name="Lara F."/>
            <person name="Munidasa M."/>
            <person name="Palculict T."/>
            <person name="Patil S."/>
            <person name="Pu L.-L."/>
            <person name="Saada N."/>
            <person name="Tang L."/>
            <person name="Weissenberger G."/>
            <person name="Zhu Y."/>
            <person name="Hemphill L."/>
            <person name="Shang Y."/>
            <person name="Youmans B."/>
            <person name="Ayvaz T."/>
            <person name="Ross M."/>
            <person name="Santibanez J."/>
            <person name="Aqrawi P."/>
            <person name="Gross S."/>
            <person name="Joshi V."/>
            <person name="Fowler G."/>
            <person name="Nazareth L."/>
            <person name="Reid J."/>
            <person name="Worley K."/>
            <person name="Petrosino J."/>
            <person name="Highlander S."/>
            <person name="Gibbs R."/>
        </authorList>
    </citation>
    <scope>NUCLEOTIDE SEQUENCE [LARGE SCALE GENOMIC DNA]</scope>
    <source>
        <strain evidence="10 11">ATCC 49175</strain>
    </source>
</reference>
<keyword evidence="11" id="KW-1185">Reference proteome</keyword>
<evidence type="ECO:0000256" key="7">
    <source>
        <dbReference type="ARBA" id="ARBA00023136"/>
    </source>
</evidence>
<dbReference type="Gene3D" id="1.10.3720.10">
    <property type="entry name" value="MetI-like"/>
    <property type="match status" value="1"/>
</dbReference>
<evidence type="ECO:0000256" key="1">
    <source>
        <dbReference type="ARBA" id="ARBA00004651"/>
    </source>
</evidence>
<evidence type="ECO:0000313" key="11">
    <source>
        <dbReference type="Proteomes" id="UP000005926"/>
    </source>
</evidence>
<dbReference type="STRING" id="638301.HMPREF0444_0312"/>
<dbReference type="AlphaFoldDB" id="C8NEG7"/>
<evidence type="ECO:0000256" key="6">
    <source>
        <dbReference type="ARBA" id="ARBA00022989"/>
    </source>
</evidence>